<dbReference type="RefSeq" id="XP_056483248.1">
    <property type="nucleotide sequence ID" value="XM_056637218.1"/>
</dbReference>
<evidence type="ECO:0000313" key="3">
    <source>
        <dbReference type="EMBL" id="KAJ5379462.1"/>
    </source>
</evidence>
<feature type="domain" description="tRNA-guanine(15) transglycosylase-like" evidence="2">
    <location>
        <begin position="83"/>
        <end position="347"/>
    </location>
</feature>
<evidence type="ECO:0000313" key="4">
    <source>
        <dbReference type="Proteomes" id="UP001147747"/>
    </source>
</evidence>
<dbReference type="InterPro" id="IPR002616">
    <property type="entry name" value="tRNA_ribo_trans-like"/>
</dbReference>
<feature type="compositionally biased region" description="Basic and acidic residues" evidence="1">
    <location>
        <begin position="406"/>
        <end position="416"/>
    </location>
</feature>
<accession>A0A9W9SJ80</accession>
<proteinExistence type="predicted"/>
<comment type="caution">
    <text evidence="3">The sequence shown here is derived from an EMBL/GenBank/DDBJ whole genome shotgun (WGS) entry which is preliminary data.</text>
</comment>
<dbReference type="PANTHER" id="PTHR46064:SF1">
    <property type="entry name" value="QUEUINE TRNA-RIBOSYLTRANSFERASE ACCESSORY SUBUNIT 2"/>
    <property type="match status" value="1"/>
</dbReference>
<dbReference type="AlphaFoldDB" id="A0A9W9SJ80"/>
<dbReference type="PANTHER" id="PTHR46064">
    <property type="entry name" value="QUEUINE TRNA-RIBOSYLTRANSFERASE ACCESSORY SUBUNIT 2"/>
    <property type="match status" value="1"/>
</dbReference>
<gene>
    <name evidence="3" type="ORF">N7509_012581</name>
</gene>
<dbReference type="GO" id="GO:0006400">
    <property type="term" value="P:tRNA modification"/>
    <property type="evidence" value="ECO:0007669"/>
    <property type="project" value="InterPro"/>
</dbReference>
<dbReference type="GeneID" id="81376198"/>
<reference evidence="3" key="1">
    <citation type="submission" date="2022-12" db="EMBL/GenBank/DDBJ databases">
        <authorList>
            <person name="Petersen C."/>
        </authorList>
    </citation>
    <scope>NUCLEOTIDE SEQUENCE</scope>
    <source>
        <strain evidence="3">IBT 29677</strain>
    </source>
</reference>
<dbReference type="NCBIfam" id="TIGR00449">
    <property type="entry name" value="tgt_general"/>
    <property type="match status" value="1"/>
</dbReference>
<dbReference type="SUPFAM" id="SSF51713">
    <property type="entry name" value="tRNA-guanine transglycosylase"/>
    <property type="match status" value="1"/>
</dbReference>
<dbReference type="Pfam" id="PF01702">
    <property type="entry name" value="TGT"/>
    <property type="match status" value="1"/>
</dbReference>
<sequence>MTKTTMDPSQSQSEKMTFSVLTSSAPIMAPRLGKLALTGRKTLSTPHYIPLTSRGTVPHIAHDMLRKETALNSLYIGLEDLGFRQLPAHQYLDSIRSLKPDIAIGLADIVYGREPGVKRRAKMVDRTHAFTQDALERLYGRSVADGQKSTTTAYFAPVLPLDNAQQSLYLDDLQDELKSHVSGLALYESSSLAQIPESLGALPRLLLSQPGGPHDLLRDVSLGGDLLTLPFVGECSDAGIALDFTFPVASDVNAKANGSASQPKALGIDLWSADTAKDVSALSEGCQCYACRKHHRAYFNHLLNAKEMAAWALLQMHNYHVMDVFFAGVRESIQRGTFEEDVLSFNHVYVSELPQRTGEGPRLRGYQLQAGPHKRGPRVYGRLDDVSQKFAESQSSVATPDTDASGLEHHGFAKKV</sequence>
<feature type="region of interest" description="Disordered" evidence="1">
    <location>
        <begin position="391"/>
        <end position="416"/>
    </location>
</feature>
<dbReference type="InterPro" id="IPR050852">
    <property type="entry name" value="Queuine_tRNA-ribosyltrfase"/>
</dbReference>
<organism evidence="3 4">
    <name type="scientific">Penicillium cosmopolitanum</name>
    <dbReference type="NCBI Taxonomy" id="1131564"/>
    <lineage>
        <taxon>Eukaryota</taxon>
        <taxon>Fungi</taxon>
        <taxon>Dikarya</taxon>
        <taxon>Ascomycota</taxon>
        <taxon>Pezizomycotina</taxon>
        <taxon>Eurotiomycetes</taxon>
        <taxon>Eurotiomycetidae</taxon>
        <taxon>Eurotiales</taxon>
        <taxon>Aspergillaceae</taxon>
        <taxon>Penicillium</taxon>
    </lineage>
</organism>
<protein>
    <recommendedName>
        <fullName evidence="2">tRNA-guanine(15) transglycosylase-like domain-containing protein</fullName>
    </recommendedName>
</protein>
<dbReference type="InterPro" id="IPR036511">
    <property type="entry name" value="TGT-like_sf"/>
</dbReference>
<evidence type="ECO:0000256" key="1">
    <source>
        <dbReference type="SAM" id="MobiDB-lite"/>
    </source>
</evidence>
<dbReference type="Gene3D" id="3.20.20.105">
    <property type="entry name" value="Queuine tRNA-ribosyltransferase-like"/>
    <property type="match status" value="2"/>
</dbReference>
<dbReference type="Proteomes" id="UP001147747">
    <property type="component" value="Unassembled WGS sequence"/>
</dbReference>
<dbReference type="OrthoDB" id="27601at2759"/>
<dbReference type="EMBL" id="JAPZBU010000011">
    <property type="protein sequence ID" value="KAJ5379462.1"/>
    <property type="molecule type" value="Genomic_DNA"/>
</dbReference>
<name>A0A9W9SJ80_9EURO</name>
<keyword evidence="4" id="KW-1185">Reference proteome</keyword>
<evidence type="ECO:0000259" key="2">
    <source>
        <dbReference type="Pfam" id="PF01702"/>
    </source>
</evidence>
<reference evidence="3" key="2">
    <citation type="journal article" date="2023" name="IMA Fungus">
        <title>Comparative genomic study of the Penicillium genus elucidates a diverse pangenome and 15 lateral gene transfer events.</title>
        <authorList>
            <person name="Petersen C."/>
            <person name="Sorensen T."/>
            <person name="Nielsen M.R."/>
            <person name="Sondergaard T.E."/>
            <person name="Sorensen J.L."/>
            <person name="Fitzpatrick D.A."/>
            <person name="Frisvad J.C."/>
            <person name="Nielsen K.L."/>
        </authorList>
    </citation>
    <scope>NUCLEOTIDE SEQUENCE</scope>
    <source>
        <strain evidence="3">IBT 29677</strain>
    </source>
</reference>